<gene>
    <name evidence="2" type="ORF">R4Z09_27385</name>
</gene>
<dbReference type="EMBL" id="CP137640">
    <property type="protein sequence ID" value="WVX80897.1"/>
    <property type="molecule type" value="Genomic_DNA"/>
</dbReference>
<keyword evidence="3" id="KW-1185">Reference proteome</keyword>
<dbReference type="Proteomes" id="UP001357223">
    <property type="component" value="Chromosome"/>
</dbReference>
<dbReference type="Pfam" id="PF04230">
    <property type="entry name" value="PS_pyruv_trans"/>
    <property type="match status" value="1"/>
</dbReference>
<reference evidence="2 3" key="1">
    <citation type="submission" date="2023-10" db="EMBL/GenBank/DDBJ databases">
        <title>Niallia locisalis sp.nov. isolated from a salt pond sample.</title>
        <authorList>
            <person name="Li X.-J."/>
            <person name="Dong L."/>
        </authorList>
    </citation>
    <scope>NUCLEOTIDE SEQUENCE [LARGE SCALE GENOMIC DNA]</scope>
    <source>
        <strain evidence="2 3">DSM 29761</strain>
    </source>
</reference>
<accession>A0ABZ2CAY9</accession>
<dbReference type="PANTHER" id="PTHR36836">
    <property type="entry name" value="COLANIC ACID BIOSYNTHESIS PROTEIN WCAK"/>
    <property type="match status" value="1"/>
</dbReference>
<dbReference type="InterPro" id="IPR007345">
    <property type="entry name" value="Polysacch_pyruvyl_Trfase"/>
</dbReference>
<dbReference type="GO" id="GO:0016740">
    <property type="term" value="F:transferase activity"/>
    <property type="evidence" value="ECO:0007669"/>
    <property type="project" value="UniProtKB-KW"/>
</dbReference>
<evidence type="ECO:0000313" key="2">
    <source>
        <dbReference type="EMBL" id="WVX80897.1"/>
    </source>
</evidence>
<organism evidence="2 3">
    <name type="scientific">Niallia oryzisoli</name>
    <dbReference type="NCBI Taxonomy" id="1737571"/>
    <lineage>
        <taxon>Bacteria</taxon>
        <taxon>Bacillati</taxon>
        <taxon>Bacillota</taxon>
        <taxon>Bacilli</taxon>
        <taxon>Bacillales</taxon>
        <taxon>Bacillaceae</taxon>
        <taxon>Niallia</taxon>
    </lineage>
</organism>
<sequence>MNLIKKLIPIKIKRYLKVERYIENIKQQIMDSKDRNQLTKYLDEISAVKKIFILDACDHRNLGDQAILMAELQFLKDNFKEYKIVSLGLGKFNNYINIVKKHARLNDIFVLHGGGNLGNEYKRAENTRRTIIQLFPNNNIILFPQTMYFTPNEEGSRELIKSKEIYGNHKKLTLIARERKSYDLMRSNFNNNQTILTPDIVLTLNKSLTNEVRKGALFCCRNDIEGLLSKAEKLEILDILEGEFSKVSITDTIGESNFESVEAKFKEFRQAEIVITDRLHGMVFAAITGTPCIALSNYNYKVKGTYDWIKHLKYIKYTDSIDEVPELVKELKGLKPCKYDNGFSISYYEKIKKAMLV</sequence>
<keyword evidence="2" id="KW-0808">Transferase</keyword>
<evidence type="ECO:0000259" key="1">
    <source>
        <dbReference type="Pfam" id="PF04230"/>
    </source>
</evidence>
<name>A0ABZ2CAY9_9BACI</name>
<dbReference type="PANTHER" id="PTHR36836:SF1">
    <property type="entry name" value="COLANIC ACID BIOSYNTHESIS PROTEIN WCAK"/>
    <property type="match status" value="1"/>
</dbReference>
<dbReference type="RefSeq" id="WP_338449827.1">
    <property type="nucleotide sequence ID" value="NZ_CP137640.1"/>
</dbReference>
<proteinExistence type="predicted"/>
<feature type="domain" description="Polysaccharide pyruvyl transferase" evidence="1">
    <location>
        <begin position="61"/>
        <end position="297"/>
    </location>
</feature>
<evidence type="ECO:0000313" key="3">
    <source>
        <dbReference type="Proteomes" id="UP001357223"/>
    </source>
</evidence>
<protein>
    <submittedName>
        <fullName evidence="2">Polysaccharide pyruvyl transferase family protein</fullName>
    </submittedName>
</protein>